<dbReference type="SUPFAM" id="SSF50939">
    <property type="entry name" value="Sialidases"/>
    <property type="match status" value="1"/>
</dbReference>
<dbReference type="InterPro" id="IPR036278">
    <property type="entry name" value="Sialidase_sf"/>
</dbReference>
<dbReference type="PANTHER" id="PTHR10628:SF30">
    <property type="entry name" value="EXO-ALPHA-SIALIDASE"/>
    <property type="match status" value="1"/>
</dbReference>
<dbReference type="InterPro" id="IPR026856">
    <property type="entry name" value="Sialidase_fam"/>
</dbReference>
<dbReference type="GO" id="GO:0016020">
    <property type="term" value="C:membrane"/>
    <property type="evidence" value="ECO:0007669"/>
    <property type="project" value="TreeGrafter"/>
</dbReference>
<accession>A0A5Q0BHP2</accession>
<reference evidence="4 5" key="1">
    <citation type="submission" date="2019-09" db="EMBL/GenBank/DDBJ databases">
        <title>Ecophysiology of the spiral-shaped methanotroph Methylospira mobilis as revealed by the complete genome sequence.</title>
        <authorList>
            <person name="Oshkin I.Y."/>
            <person name="Dedysh S.N."/>
            <person name="Miroshnikov K."/>
            <person name="Danilova O.V."/>
            <person name="Hakobyan A."/>
            <person name="Liesack W."/>
        </authorList>
    </citation>
    <scope>NUCLEOTIDE SEQUENCE [LARGE SCALE GENOMIC DNA]</scope>
    <source>
        <strain evidence="4 5">Shm1</strain>
    </source>
</reference>
<keyword evidence="5" id="KW-1185">Reference proteome</keyword>
<evidence type="ECO:0000313" key="5">
    <source>
        <dbReference type="Proteomes" id="UP000325755"/>
    </source>
</evidence>
<comment type="catalytic activity">
    <reaction evidence="1">
        <text>Hydrolysis of alpha-(2-&gt;3)-, alpha-(2-&gt;6)-, alpha-(2-&gt;8)- glycosidic linkages of terminal sialic acid residues in oligosaccharides, glycoproteins, glycolipids, colominic acid and synthetic substrates.</text>
        <dbReference type="EC" id="3.2.1.18"/>
    </reaction>
</comment>
<name>A0A5Q0BHP2_9GAMM</name>
<evidence type="ECO:0000256" key="1">
    <source>
        <dbReference type="ARBA" id="ARBA00000427"/>
    </source>
</evidence>
<dbReference type="KEGG" id="mmob:F6R98_12865"/>
<dbReference type="EMBL" id="CP044205">
    <property type="protein sequence ID" value="QFY43395.1"/>
    <property type="molecule type" value="Genomic_DNA"/>
</dbReference>
<gene>
    <name evidence="4" type="ORF">F6R98_12865</name>
</gene>
<protein>
    <recommendedName>
        <fullName evidence="3">exo-alpha-sialidase</fullName>
        <ecNumber evidence="3">3.2.1.18</ecNumber>
    </recommendedName>
</protein>
<dbReference type="GO" id="GO:0006689">
    <property type="term" value="P:ganglioside catabolic process"/>
    <property type="evidence" value="ECO:0007669"/>
    <property type="project" value="TreeGrafter"/>
</dbReference>
<dbReference type="AlphaFoldDB" id="A0A5Q0BHP2"/>
<dbReference type="PANTHER" id="PTHR10628">
    <property type="entry name" value="SIALIDASE"/>
    <property type="match status" value="1"/>
</dbReference>
<sequence>MFALHARAETYARSSSAVYPDLHGVSAIQSVDVVGDGDVLHALIAGTREGLRQGLFYLRSRDGGLHWEAPVNIGMAADKPLQVRRGNDARLAVAGNRLLAVWQEQRDMPGNGPLQSAVSDDGGRTWRIAGYPVKGDSAKNQAYAGLAADSQGRMHLVWLDDREENGNTSGLRYAVTDNGGQSWQQEQTVDPLVCTCCWNRIQMLDDQSVAVLYRSAEPHDMKLALRPGAGGQWRKEGAVGRFDWHFAGCPHNGGGLALTRADGKTLLHGVVWTGKDEAAGLYYLQSADAGTHWSTPQRIGDALGRDGDIAGTPAGRLGIVFSRIDRGHSLIHFQSSANAGKEWTAPQIITAADAIADHPVIVTVAGGFRAFWTERRLDAGKVLGMSVIN</sequence>
<evidence type="ECO:0000313" key="4">
    <source>
        <dbReference type="EMBL" id="QFY43395.1"/>
    </source>
</evidence>
<dbReference type="GO" id="GO:0005737">
    <property type="term" value="C:cytoplasm"/>
    <property type="evidence" value="ECO:0007669"/>
    <property type="project" value="TreeGrafter"/>
</dbReference>
<dbReference type="RefSeq" id="WP_153249378.1">
    <property type="nucleotide sequence ID" value="NZ_CP044205.1"/>
</dbReference>
<dbReference type="InParanoid" id="A0A5Q0BHP2"/>
<proteinExistence type="inferred from homology"/>
<dbReference type="GO" id="GO:0004308">
    <property type="term" value="F:exo-alpha-sialidase activity"/>
    <property type="evidence" value="ECO:0007669"/>
    <property type="project" value="UniProtKB-EC"/>
</dbReference>
<dbReference type="CDD" id="cd15482">
    <property type="entry name" value="Sialidase_non-viral"/>
    <property type="match status" value="2"/>
</dbReference>
<dbReference type="Gene3D" id="2.120.10.10">
    <property type="match status" value="2"/>
</dbReference>
<dbReference type="Proteomes" id="UP000325755">
    <property type="component" value="Chromosome"/>
</dbReference>
<dbReference type="GO" id="GO:0009313">
    <property type="term" value="P:oligosaccharide catabolic process"/>
    <property type="evidence" value="ECO:0007669"/>
    <property type="project" value="TreeGrafter"/>
</dbReference>
<organism evidence="4 5">
    <name type="scientific">Candidatus Methylospira mobilis</name>
    <dbReference type="NCBI Taxonomy" id="1808979"/>
    <lineage>
        <taxon>Bacteria</taxon>
        <taxon>Pseudomonadati</taxon>
        <taxon>Pseudomonadota</taxon>
        <taxon>Gammaproteobacteria</taxon>
        <taxon>Methylococcales</taxon>
        <taxon>Methylococcaceae</taxon>
        <taxon>Candidatus Methylospira</taxon>
    </lineage>
</organism>
<evidence type="ECO:0000256" key="2">
    <source>
        <dbReference type="ARBA" id="ARBA00009348"/>
    </source>
</evidence>
<dbReference type="OrthoDB" id="9764969at2"/>
<evidence type="ECO:0000256" key="3">
    <source>
        <dbReference type="ARBA" id="ARBA00012733"/>
    </source>
</evidence>
<comment type="similarity">
    <text evidence="2">Belongs to the glycosyl hydrolase 33 family.</text>
</comment>
<dbReference type="EC" id="3.2.1.18" evidence="3"/>